<dbReference type="InterPro" id="IPR029044">
    <property type="entry name" value="Nucleotide-diphossugar_trans"/>
</dbReference>
<evidence type="ECO:0000313" key="3">
    <source>
        <dbReference type="Proteomes" id="UP000067708"/>
    </source>
</evidence>
<evidence type="ECO:0000313" key="2">
    <source>
        <dbReference type="EMBL" id="AIC46844.1"/>
    </source>
</evidence>
<dbReference type="Proteomes" id="UP000067708">
    <property type="component" value="Chromosome"/>
</dbReference>
<dbReference type="Pfam" id="PF00535">
    <property type="entry name" value="Glycos_transf_2"/>
    <property type="match status" value="1"/>
</dbReference>
<keyword evidence="3" id="KW-1185">Reference proteome</keyword>
<dbReference type="SUPFAM" id="SSF53448">
    <property type="entry name" value="Nucleotide-diphospho-sugar transferases"/>
    <property type="match status" value="1"/>
</dbReference>
<protein>
    <submittedName>
        <fullName evidence="2">Glycosyl transferase family 2</fullName>
    </submittedName>
</protein>
<sequence length="249" mass="27830">MDSENSKKQVDVFILFHAEGLLALPAMKSAHELVQKAKSFGKVTLNAVLDNADPKTKEIVSSAKSCFDSIHFVEFGDLGKTRNFCIQVAKGSHISMLDGDDLWGAEWISRAMTHESNEEEATVLHPEFLYYFHEDDLANRGKVKKSFFIRHQSSILTQASPKLLYLANFWSANNFMPLSIARKYPYRPTIQELGLGIEDWSWNLETVANGILHEVVPGTIHFIRVKQAGSLGVQNSLSGLSVHRPNISG</sequence>
<reference evidence="2 3" key="1">
    <citation type="journal article" date="2014" name="Int. J. Syst. Evol. Microbiol.">
        <title>Rhodoluna lacicola gen. nov., sp. nov., a planktonic freshwater bacterium with stream-lined genome.</title>
        <authorList>
            <person name="Hahn M."/>
            <person name="Schmidt J."/>
            <person name="Taipale S.J."/>
            <person name="Doolittle W.F."/>
            <person name="Koll U."/>
        </authorList>
    </citation>
    <scope>NUCLEOTIDE SEQUENCE [LARGE SCALE GENOMIC DNA]</scope>
    <source>
        <strain evidence="2 3">MWH-Ta8</strain>
    </source>
</reference>
<organism evidence="2 3">
    <name type="scientific">Rhodoluna lacicola</name>
    <dbReference type="NCBI Taxonomy" id="529884"/>
    <lineage>
        <taxon>Bacteria</taxon>
        <taxon>Bacillati</taxon>
        <taxon>Actinomycetota</taxon>
        <taxon>Actinomycetes</taxon>
        <taxon>Micrococcales</taxon>
        <taxon>Microbacteriaceae</taxon>
        <taxon>Luna cluster</taxon>
        <taxon>Luna-1 subcluster</taxon>
        <taxon>Rhodoluna</taxon>
    </lineage>
</organism>
<name>A0A060JKN6_9MICO</name>
<dbReference type="KEGG" id="rla:Rhola_00000130"/>
<accession>A0A060JKN6</accession>
<dbReference type="GO" id="GO:0016740">
    <property type="term" value="F:transferase activity"/>
    <property type="evidence" value="ECO:0007669"/>
    <property type="project" value="UniProtKB-KW"/>
</dbReference>
<dbReference type="HOGENOM" id="CLU_078511_0_0_11"/>
<dbReference type="AlphaFoldDB" id="A0A060JKN6"/>
<dbReference type="Gene3D" id="3.90.550.10">
    <property type="entry name" value="Spore Coat Polysaccharide Biosynthesis Protein SpsA, Chain A"/>
    <property type="match status" value="1"/>
</dbReference>
<dbReference type="EMBL" id="CP007490">
    <property type="protein sequence ID" value="AIC46844.1"/>
    <property type="molecule type" value="Genomic_DNA"/>
</dbReference>
<dbReference type="OrthoDB" id="3171021at2"/>
<keyword evidence="2" id="KW-0808">Transferase</keyword>
<dbReference type="RefSeq" id="WP_038501477.1">
    <property type="nucleotide sequence ID" value="NZ_CP007490.1"/>
</dbReference>
<proteinExistence type="predicted"/>
<dbReference type="InterPro" id="IPR001173">
    <property type="entry name" value="Glyco_trans_2-like"/>
</dbReference>
<evidence type="ECO:0000259" key="1">
    <source>
        <dbReference type="Pfam" id="PF00535"/>
    </source>
</evidence>
<gene>
    <name evidence="2" type="ORF">Rhola_00000130</name>
</gene>
<dbReference type="CDD" id="cd00761">
    <property type="entry name" value="Glyco_tranf_GTA_type"/>
    <property type="match status" value="1"/>
</dbReference>
<dbReference type="eggNOG" id="COG1215">
    <property type="taxonomic scope" value="Bacteria"/>
</dbReference>
<feature type="domain" description="Glycosyltransferase 2-like" evidence="1">
    <location>
        <begin position="48"/>
        <end position="142"/>
    </location>
</feature>